<gene>
    <name evidence="1" type="ORF">T02_13524</name>
</gene>
<evidence type="ECO:0000313" key="1">
    <source>
        <dbReference type="EMBL" id="KRZ47000.1"/>
    </source>
</evidence>
<dbReference type="Proteomes" id="UP000054721">
    <property type="component" value="Unassembled WGS sequence"/>
</dbReference>
<proteinExistence type="predicted"/>
<protein>
    <submittedName>
        <fullName evidence="1">Uncharacterized protein</fullName>
    </submittedName>
</protein>
<accession>A0A0V1KIE7</accession>
<organism evidence="1 2">
    <name type="scientific">Trichinella nativa</name>
    <dbReference type="NCBI Taxonomy" id="6335"/>
    <lineage>
        <taxon>Eukaryota</taxon>
        <taxon>Metazoa</taxon>
        <taxon>Ecdysozoa</taxon>
        <taxon>Nematoda</taxon>
        <taxon>Enoplea</taxon>
        <taxon>Dorylaimia</taxon>
        <taxon>Trichinellida</taxon>
        <taxon>Trichinellidae</taxon>
        <taxon>Trichinella</taxon>
    </lineage>
</organism>
<dbReference type="AlphaFoldDB" id="A0A0V1KIE7"/>
<evidence type="ECO:0000313" key="2">
    <source>
        <dbReference type="Proteomes" id="UP000054721"/>
    </source>
</evidence>
<reference evidence="1 2" key="1">
    <citation type="submission" date="2015-05" db="EMBL/GenBank/DDBJ databases">
        <title>Evolution of Trichinella species and genotypes.</title>
        <authorList>
            <person name="Korhonen P.K."/>
            <person name="Edoardo P."/>
            <person name="Giuseppe L.R."/>
            <person name="Gasser R.B."/>
        </authorList>
    </citation>
    <scope>NUCLEOTIDE SEQUENCE [LARGE SCALE GENOMIC DNA]</scope>
    <source>
        <strain evidence="1">ISS10</strain>
    </source>
</reference>
<comment type="caution">
    <text evidence="1">The sequence shown here is derived from an EMBL/GenBank/DDBJ whole genome shotgun (WGS) entry which is preliminary data.</text>
</comment>
<name>A0A0V1KIE7_9BILA</name>
<sequence>MKNVKYTSRTWVLATKMKNVENETQTLTWSMARKLKIMETEKHTLFDLEYGEKHSET</sequence>
<dbReference type="EMBL" id="JYDW01001612">
    <property type="protein sequence ID" value="KRZ47000.1"/>
    <property type="molecule type" value="Genomic_DNA"/>
</dbReference>
<keyword evidence="2" id="KW-1185">Reference proteome</keyword>